<evidence type="ECO:0000313" key="2">
    <source>
        <dbReference type="EMBL" id="KAE9595664.1"/>
    </source>
</evidence>
<comment type="caution">
    <text evidence="2">The sequence shown here is derived from an EMBL/GenBank/DDBJ whole genome shotgun (WGS) entry which is preliminary data.</text>
</comment>
<keyword evidence="1" id="KW-0812">Transmembrane</keyword>
<evidence type="ECO:0000313" key="3">
    <source>
        <dbReference type="Proteomes" id="UP000447434"/>
    </source>
</evidence>
<accession>A0A6A4P5Q0</accession>
<dbReference type="AlphaFoldDB" id="A0A6A4P5Q0"/>
<evidence type="ECO:0000256" key="1">
    <source>
        <dbReference type="SAM" id="Phobius"/>
    </source>
</evidence>
<feature type="transmembrane region" description="Helical" evidence="1">
    <location>
        <begin position="82"/>
        <end position="104"/>
    </location>
</feature>
<keyword evidence="1" id="KW-0472">Membrane</keyword>
<reference evidence="3" key="1">
    <citation type="journal article" date="2020" name="Nat. Commun.">
        <title>Genome sequence of the cluster root forming white lupin.</title>
        <authorList>
            <person name="Hufnagel B."/>
            <person name="Marques A."/>
            <person name="Soriano A."/>
            <person name="Marques L."/>
            <person name="Divol F."/>
            <person name="Doumas P."/>
            <person name="Sallet E."/>
            <person name="Mancinotti D."/>
            <person name="Carrere S."/>
            <person name="Marande W."/>
            <person name="Arribat S."/>
            <person name="Keller J."/>
            <person name="Huneau C."/>
            <person name="Blein T."/>
            <person name="Aime D."/>
            <person name="Laguerre M."/>
            <person name="Taylor J."/>
            <person name="Schubert V."/>
            <person name="Nelson M."/>
            <person name="Geu-Flores F."/>
            <person name="Crespi M."/>
            <person name="Gallardo-Guerrero K."/>
            <person name="Delaux P.-M."/>
            <person name="Salse J."/>
            <person name="Berges H."/>
            <person name="Guyot R."/>
            <person name="Gouzy J."/>
            <person name="Peret B."/>
        </authorList>
    </citation>
    <scope>NUCLEOTIDE SEQUENCE [LARGE SCALE GENOMIC DNA]</scope>
    <source>
        <strain evidence="3">cv. Amiga</strain>
    </source>
</reference>
<proteinExistence type="predicted"/>
<dbReference type="Proteomes" id="UP000447434">
    <property type="component" value="Chromosome 17"/>
</dbReference>
<dbReference type="EMBL" id="WOCE01000017">
    <property type="protein sequence ID" value="KAE9595664.1"/>
    <property type="molecule type" value="Genomic_DNA"/>
</dbReference>
<sequence length="111" mass="12964">MFSMSLGGSFTLPMKNKMRKRFFNVVAEADDDGFPSFLPKQVERIQDPFARKLAMRIQRLPVSVKISIHFDILILFHSQVQYFFSMIHCVFGTNVVLILLIYMCTMKICMF</sequence>
<gene>
    <name evidence="2" type="ORF">Lalb_Chr17g0341191</name>
</gene>
<name>A0A6A4P5Q0_LUPAL</name>
<protein>
    <submittedName>
        <fullName evidence="2">Uncharacterized protein</fullName>
    </submittedName>
</protein>
<keyword evidence="3" id="KW-1185">Reference proteome</keyword>
<keyword evidence="1" id="KW-1133">Transmembrane helix</keyword>
<dbReference type="OrthoDB" id="1747045at2759"/>
<organism evidence="2 3">
    <name type="scientific">Lupinus albus</name>
    <name type="common">White lupine</name>
    <name type="synonym">Lupinus termis</name>
    <dbReference type="NCBI Taxonomy" id="3870"/>
    <lineage>
        <taxon>Eukaryota</taxon>
        <taxon>Viridiplantae</taxon>
        <taxon>Streptophyta</taxon>
        <taxon>Embryophyta</taxon>
        <taxon>Tracheophyta</taxon>
        <taxon>Spermatophyta</taxon>
        <taxon>Magnoliopsida</taxon>
        <taxon>eudicotyledons</taxon>
        <taxon>Gunneridae</taxon>
        <taxon>Pentapetalae</taxon>
        <taxon>rosids</taxon>
        <taxon>fabids</taxon>
        <taxon>Fabales</taxon>
        <taxon>Fabaceae</taxon>
        <taxon>Papilionoideae</taxon>
        <taxon>50 kb inversion clade</taxon>
        <taxon>genistoids sensu lato</taxon>
        <taxon>core genistoids</taxon>
        <taxon>Genisteae</taxon>
        <taxon>Lupinus</taxon>
    </lineage>
</organism>